<sequence>MKSIQHAVELDLAGLTGLFVTGTDTGVGKTWVAVALTRLLVQRGLSVRPRKPVESGCASGEDGLLPQDAAALWKAADSTESLQQVCAYPLRAALSPERAAALEGRTLTLDQLVTACQSGIGADDFLLVEGAGGLLSPLAAGTTNADLAAALRLPVLVVAADRLGVINHTLLTVEVLQHRALPLVGVVLNQTGPVIDPLLDNAADLACWLDCPVERIPHRSGHHATTWMGIGPFLHGLASRLAAAHTAPKATPPITANCAAQK</sequence>
<dbReference type="GO" id="GO:0005829">
    <property type="term" value="C:cytosol"/>
    <property type="evidence" value="ECO:0007669"/>
    <property type="project" value="TreeGrafter"/>
</dbReference>
<evidence type="ECO:0000256" key="1">
    <source>
        <dbReference type="ARBA" id="ARBA00022756"/>
    </source>
</evidence>
<keyword evidence="1 2" id="KW-0093">Biotin biosynthesis</keyword>
<dbReference type="NCBIfam" id="TIGR00347">
    <property type="entry name" value="bioD"/>
    <property type="match status" value="1"/>
</dbReference>
<feature type="binding site" evidence="2">
    <location>
        <position position="129"/>
    </location>
    <ligand>
        <name>Mg(2+)</name>
        <dbReference type="ChEBI" id="CHEBI:18420"/>
    </ligand>
</feature>
<feature type="binding site" evidence="2">
    <location>
        <position position="68"/>
    </location>
    <ligand>
        <name>Mg(2+)</name>
        <dbReference type="ChEBI" id="CHEBI:18420"/>
    </ligand>
</feature>
<dbReference type="Gene3D" id="3.40.50.300">
    <property type="entry name" value="P-loop containing nucleotide triphosphate hydrolases"/>
    <property type="match status" value="1"/>
</dbReference>
<keyword evidence="2" id="KW-0460">Magnesium</keyword>
<dbReference type="CDD" id="cd03109">
    <property type="entry name" value="DTBS"/>
    <property type="match status" value="1"/>
</dbReference>
<keyword evidence="2" id="KW-0067">ATP-binding</keyword>
<name>A0A2W1KFN9_ACIFR</name>
<evidence type="ECO:0000256" key="2">
    <source>
        <dbReference type="HAMAP-Rule" id="MF_00336"/>
    </source>
</evidence>
<keyword evidence="2" id="KW-0547">Nucleotide-binding</keyword>
<proteinExistence type="inferred from homology"/>
<dbReference type="Proteomes" id="UP000248886">
    <property type="component" value="Unassembled WGS sequence"/>
</dbReference>
<dbReference type="UniPathway" id="UPA00078">
    <property type="reaction ID" value="UER00161"/>
</dbReference>
<dbReference type="GO" id="GO:0005524">
    <property type="term" value="F:ATP binding"/>
    <property type="evidence" value="ECO:0007669"/>
    <property type="project" value="UniProtKB-UniRule"/>
</dbReference>
<dbReference type="OrthoDB" id="9802097at2"/>
<comment type="pathway">
    <text evidence="2">Cofactor biosynthesis; biotin biosynthesis; biotin from 7,8-diaminononanoate: step 1/2.</text>
</comment>
<comment type="caution">
    <text evidence="2">Lacks conserved residue(s) required for the propagation of feature annotation.</text>
</comment>
<feature type="binding site" evidence="2">
    <location>
        <begin position="129"/>
        <end position="132"/>
    </location>
    <ligand>
        <name>ATP</name>
        <dbReference type="ChEBI" id="CHEBI:30616"/>
    </ligand>
</feature>
<protein>
    <recommendedName>
        <fullName evidence="2">ATP-dependent dethiobiotin synthetase BioD</fullName>
        <ecNumber evidence="2">6.3.3.3</ecNumber>
    </recommendedName>
    <alternativeName>
        <fullName evidence="2">DTB synthetase</fullName>
        <shortName evidence="2">DTBS</shortName>
    </alternativeName>
    <alternativeName>
        <fullName evidence="2">Dethiobiotin synthase</fullName>
    </alternativeName>
</protein>
<comment type="catalytic activity">
    <reaction evidence="2">
        <text>(7R,8S)-7,8-diammoniononanoate + CO2 + ATP = (4R,5S)-dethiobiotin + ADP + phosphate + 3 H(+)</text>
        <dbReference type="Rhea" id="RHEA:15805"/>
        <dbReference type="ChEBI" id="CHEBI:15378"/>
        <dbReference type="ChEBI" id="CHEBI:16526"/>
        <dbReference type="ChEBI" id="CHEBI:30616"/>
        <dbReference type="ChEBI" id="CHEBI:43474"/>
        <dbReference type="ChEBI" id="CHEBI:149469"/>
        <dbReference type="ChEBI" id="CHEBI:149473"/>
        <dbReference type="ChEBI" id="CHEBI:456216"/>
        <dbReference type="EC" id="6.3.3.3"/>
    </reaction>
</comment>
<comment type="function">
    <text evidence="2">Catalyzes a mechanistically unusual reaction, the ATP-dependent insertion of CO2 between the N7 and N8 nitrogen atoms of 7,8-diaminopelargonic acid (DAPA, also called 7,8-diammoniononanoate) to form a ureido ring.</text>
</comment>
<feature type="binding site" evidence="2">
    <location>
        <begin position="189"/>
        <end position="190"/>
    </location>
    <ligand>
        <name>ATP</name>
        <dbReference type="ChEBI" id="CHEBI:30616"/>
    </ligand>
</feature>
<dbReference type="RefSeq" id="WP_012536691.1">
    <property type="nucleotide sequence ID" value="NZ_AP025160.1"/>
</dbReference>
<comment type="similarity">
    <text evidence="2">Belongs to the dethiobiotin synthetase family.</text>
</comment>
<dbReference type="HAMAP" id="MF_00336">
    <property type="entry name" value="BioD"/>
    <property type="match status" value="1"/>
</dbReference>
<dbReference type="EMBL" id="QKQP01000002">
    <property type="protein sequence ID" value="PZD81192.1"/>
    <property type="molecule type" value="Genomic_DNA"/>
</dbReference>
<comment type="caution">
    <text evidence="3">The sequence shown here is derived from an EMBL/GenBank/DDBJ whole genome shotgun (WGS) entry which is preliminary data.</text>
</comment>
<keyword evidence="2" id="KW-0963">Cytoplasm</keyword>
<keyword evidence="2" id="KW-0436">Ligase</keyword>
<dbReference type="Pfam" id="PF13500">
    <property type="entry name" value="AAA_26"/>
    <property type="match status" value="1"/>
</dbReference>
<feature type="binding site" evidence="2">
    <location>
        <begin position="197"/>
        <end position="199"/>
    </location>
    <ligand>
        <name>ATP</name>
        <dbReference type="ChEBI" id="CHEBI:30616"/>
    </ligand>
</feature>
<comment type="subcellular location">
    <subcellularLocation>
        <location evidence="2">Cytoplasm</location>
    </subcellularLocation>
</comment>
<dbReference type="EC" id="6.3.3.3" evidence="2"/>
<comment type="cofactor">
    <cofactor evidence="2">
        <name>Mg(2+)</name>
        <dbReference type="ChEBI" id="CHEBI:18420"/>
    </cofactor>
</comment>
<dbReference type="GO" id="GO:0000287">
    <property type="term" value="F:magnesium ion binding"/>
    <property type="evidence" value="ECO:0007669"/>
    <property type="project" value="UniProtKB-UniRule"/>
</dbReference>
<feature type="binding site" evidence="2">
    <location>
        <position position="68"/>
    </location>
    <ligand>
        <name>ATP</name>
        <dbReference type="ChEBI" id="CHEBI:30616"/>
    </ligand>
</feature>
<feature type="active site" evidence="2">
    <location>
        <position position="51"/>
    </location>
</feature>
<accession>A0A2W1KFN9</accession>
<dbReference type="AlphaFoldDB" id="A0A2W1KFN9"/>
<dbReference type="PANTHER" id="PTHR43210">
    <property type="entry name" value="DETHIOBIOTIN SYNTHETASE"/>
    <property type="match status" value="1"/>
</dbReference>
<dbReference type="GO" id="GO:0009102">
    <property type="term" value="P:biotin biosynthetic process"/>
    <property type="evidence" value="ECO:0007669"/>
    <property type="project" value="UniProtKB-UniRule"/>
</dbReference>
<gene>
    <name evidence="2 3" type="primary">bioD</name>
    <name evidence="3" type="ORF">DN052_07810</name>
</gene>
<dbReference type="PANTHER" id="PTHR43210:SF5">
    <property type="entry name" value="DETHIOBIOTIN SYNTHETASE"/>
    <property type="match status" value="1"/>
</dbReference>
<dbReference type="InterPro" id="IPR004472">
    <property type="entry name" value="DTB_synth_BioD"/>
</dbReference>
<dbReference type="SUPFAM" id="SSF52540">
    <property type="entry name" value="P-loop containing nucleoside triphosphate hydrolases"/>
    <property type="match status" value="1"/>
</dbReference>
<evidence type="ECO:0000313" key="3">
    <source>
        <dbReference type="EMBL" id="PZD81192.1"/>
    </source>
</evidence>
<keyword evidence="2" id="KW-0479">Metal-binding</keyword>
<reference evidence="3 4" key="1">
    <citation type="submission" date="2018-06" db="EMBL/GenBank/DDBJ databases">
        <title>Draft sequence of Acidithiobacillus ferrooxidans CCM 4253.</title>
        <authorList>
            <person name="Moya-Beltran A."/>
            <person name="Castro M."/>
            <person name="Covarrubias P.C."/>
            <person name="Issotta F."/>
            <person name="Janiczek O."/>
            <person name="Mandl M."/>
            <person name="Kucera J."/>
            <person name="Quatrini R."/>
        </authorList>
    </citation>
    <scope>NUCLEOTIDE SEQUENCE [LARGE SCALE GENOMIC DNA]</scope>
    <source>
        <strain evidence="3 4">CCM 4253</strain>
    </source>
</reference>
<organism evidence="3 4">
    <name type="scientific">Acidithiobacillus ferrooxidans</name>
    <name type="common">Thiobacillus ferrooxidans</name>
    <dbReference type="NCBI Taxonomy" id="920"/>
    <lineage>
        <taxon>Bacteria</taxon>
        <taxon>Pseudomonadati</taxon>
        <taxon>Pseudomonadota</taxon>
        <taxon>Acidithiobacillia</taxon>
        <taxon>Acidithiobacillales</taxon>
        <taxon>Acidithiobacillaceae</taxon>
        <taxon>Acidithiobacillus</taxon>
    </lineage>
</organism>
<dbReference type="GO" id="GO:0004141">
    <property type="term" value="F:dethiobiotin synthase activity"/>
    <property type="evidence" value="ECO:0007669"/>
    <property type="project" value="UniProtKB-UniRule"/>
</dbReference>
<comment type="subunit">
    <text evidence="2">Homodimer.</text>
</comment>
<dbReference type="InterPro" id="IPR027417">
    <property type="entry name" value="P-loop_NTPase"/>
</dbReference>
<feature type="binding site" evidence="2">
    <location>
        <position position="30"/>
    </location>
    <ligand>
        <name>Mg(2+)</name>
        <dbReference type="ChEBI" id="CHEBI:18420"/>
    </ligand>
</feature>
<feature type="binding site" evidence="2">
    <location>
        <position position="55"/>
    </location>
    <ligand>
        <name>substrate</name>
    </ligand>
</feature>
<evidence type="ECO:0000313" key="4">
    <source>
        <dbReference type="Proteomes" id="UP000248886"/>
    </source>
</evidence>